<sequence>MANDLDSEWVDLILEAKEIGLTEEEIRIFFMESTIREALVNN</sequence>
<evidence type="ECO:0000313" key="2">
    <source>
        <dbReference type="EMBL" id="MBM7618289.1"/>
    </source>
</evidence>
<dbReference type="InterPro" id="IPR010981">
    <property type="entry name" value="SinR/SinI_dimer_dom"/>
</dbReference>
<dbReference type="Proteomes" id="UP000737402">
    <property type="component" value="Unassembled WGS sequence"/>
</dbReference>
<comment type="caution">
    <text evidence="2">The sequence shown here is derived from an EMBL/GenBank/DDBJ whole genome shotgun (WGS) entry which is preliminary data.</text>
</comment>
<accession>A0ABS2NUG4</accession>
<dbReference type="Pfam" id="PF08671">
    <property type="entry name" value="SinI"/>
    <property type="match status" value="1"/>
</dbReference>
<proteinExistence type="predicted"/>
<organism evidence="2 3">
    <name type="scientific">Sutcliffiella tianshenii</name>
    <dbReference type="NCBI Taxonomy" id="1463404"/>
    <lineage>
        <taxon>Bacteria</taxon>
        <taxon>Bacillati</taxon>
        <taxon>Bacillota</taxon>
        <taxon>Bacilli</taxon>
        <taxon>Bacillales</taxon>
        <taxon>Bacillaceae</taxon>
        <taxon>Sutcliffiella</taxon>
    </lineage>
</organism>
<reference evidence="2 3" key="1">
    <citation type="submission" date="2021-01" db="EMBL/GenBank/DDBJ databases">
        <title>Genomic Encyclopedia of Type Strains, Phase IV (KMG-IV): sequencing the most valuable type-strain genomes for metagenomic binning, comparative biology and taxonomic classification.</title>
        <authorList>
            <person name="Goeker M."/>
        </authorList>
    </citation>
    <scope>NUCLEOTIDE SEQUENCE [LARGE SCALE GENOMIC DNA]</scope>
    <source>
        <strain evidence="2 3">DSM 25879</strain>
    </source>
</reference>
<dbReference type="PROSITE" id="PS51500">
    <property type="entry name" value="SIN"/>
    <property type="match status" value="1"/>
</dbReference>
<feature type="domain" description="Sin" evidence="1">
    <location>
        <begin position="1"/>
        <end position="34"/>
    </location>
</feature>
<evidence type="ECO:0000259" key="1">
    <source>
        <dbReference type="PROSITE" id="PS51500"/>
    </source>
</evidence>
<protein>
    <recommendedName>
        <fullName evidence="1">Sin domain-containing protein</fullName>
    </recommendedName>
</protein>
<keyword evidence="3" id="KW-1185">Reference proteome</keyword>
<dbReference type="RefSeq" id="WP_204412486.1">
    <property type="nucleotide sequence ID" value="NZ_JAFBED010000001.1"/>
</dbReference>
<dbReference type="EMBL" id="JAFBED010000001">
    <property type="protein sequence ID" value="MBM7618289.1"/>
    <property type="molecule type" value="Genomic_DNA"/>
</dbReference>
<gene>
    <name evidence="2" type="ORF">JOC95_000131</name>
</gene>
<dbReference type="InterPro" id="IPR036281">
    <property type="entry name" value="SinR/SinI_dimer_dom_sf"/>
</dbReference>
<evidence type="ECO:0000313" key="3">
    <source>
        <dbReference type="Proteomes" id="UP000737402"/>
    </source>
</evidence>
<name>A0ABS2NUG4_9BACI</name>
<dbReference type="SUPFAM" id="SSF47406">
    <property type="entry name" value="SinR repressor dimerisation domain-like"/>
    <property type="match status" value="1"/>
</dbReference>